<dbReference type="InterPro" id="IPR029062">
    <property type="entry name" value="Class_I_gatase-like"/>
</dbReference>
<dbReference type="AlphaFoldDB" id="A0A846UAW5"/>
<dbReference type="InterPro" id="IPR002818">
    <property type="entry name" value="DJ-1/PfpI"/>
</dbReference>
<evidence type="ECO:0000256" key="1">
    <source>
        <dbReference type="ARBA" id="ARBA00023015"/>
    </source>
</evidence>
<dbReference type="EMBL" id="JAAVUN010000036">
    <property type="protein sequence ID" value="NKE10656.1"/>
    <property type="molecule type" value="Genomic_DNA"/>
</dbReference>
<proteinExistence type="predicted"/>
<dbReference type="PROSITE" id="PS00041">
    <property type="entry name" value="HTH_ARAC_FAMILY_1"/>
    <property type="match status" value="1"/>
</dbReference>
<name>A0A846UAW5_9MICC</name>
<dbReference type="SUPFAM" id="SSF46689">
    <property type="entry name" value="Homeodomain-like"/>
    <property type="match status" value="2"/>
</dbReference>
<dbReference type="PROSITE" id="PS51257">
    <property type="entry name" value="PROKAR_LIPOPROTEIN"/>
    <property type="match status" value="1"/>
</dbReference>
<dbReference type="Proteomes" id="UP000521379">
    <property type="component" value="Unassembled WGS sequence"/>
</dbReference>
<evidence type="ECO:0000256" key="2">
    <source>
        <dbReference type="ARBA" id="ARBA00023125"/>
    </source>
</evidence>
<accession>A0A846UAW5</accession>
<dbReference type="PANTHER" id="PTHR43130:SF3">
    <property type="entry name" value="HTH-TYPE TRANSCRIPTIONAL REGULATOR RV1931C"/>
    <property type="match status" value="1"/>
</dbReference>
<comment type="caution">
    <text evidence="5">The sequence shown here is derived from an EMBL/GenBank/DDBJ whole genome shotgun (WGS) entry which is preliminary data.</text>
</comment>
<dbReference type="InterPro" id="IPR018062">
    <property type="entry name" value="HTH_AraC-typ_CS"/>
</dbReference>
<dbReference type="InterPro" id="IPR009057">
    <property type="entry name" value="Homeodomain-like_sf"/>
</dbReference>
<evidence type="ECO:0000313" key="5">
    <source>
        <dbReference type="EMBL" id="NKE10656.1"/>
    </source>
</evidence>
<dbReference type="InterPro" id="IPR018060">
    <property type="entry name" value="HTH_AraC"/>
</dbReference>
<evidence type="ECO:0000259" key="4">
    <source>
        <dbReference type="PROSITE" id="PS01124"/>
    </source>
</evidence>
<evidence type="ECO:0000256" key="3">
    <source>
        <dbReference type="ARBA" id="ARBA00023163"/>
    </source>
</evidence>
<reference evidence="5 6" key="1">
    <citation type="submission" date="2020-02" db="EMBL/GenBank/DDBJ databases">
        <authorList>
            <person name="Sun Q."/>
        </authorList>
    </citation>
    <scope>NUCLEOTIDE SEQUENCE [LARGE SCALE GENOMIC DNA]</scope>
    <source>
        <strain evidence="5 6">YIM 13062</strain>
    </source>
</reference>
<dbReference type="PROSITE" id="PS01124">
    <property type="entry name" value="HTH_ARAC_FAMILY_2"/>
    <property type="match status" value="1"/>
</dbReference>
<evidence type="ECO:0000313" key="6">
    <source>
        <dbReference type="Proteomes" id="UP000521379"/>
    </source>
</evidence>
<feature type="domain" description="HTH araC/xylS-type" evidence="4">
    <location>
        <begin position="230"/>
        <end position="328"/>
    </location>
</feature>
<dbReference type="CDD" id="cd03137">
    <property type="entry name" value="GATase1_AraC_1"/>
    <property type="match status" value="1"/>
</dbReference>
<dbReference type="Pfam" id="PF12833">
    <property type="entry name" value="HTH_18"/>
    <property type="match status" value="1"/>
</dbReference>
<dbReference type="RefSeq" id="WP_157980585.1">
    <property type="nucleotide sequence ID" value="NZ_JAAVUN010000036.1"/>
</dbReference>
<dbReference type="SUPFAM" id="SSF52317">
    <property type="entry name" value="Class I glutamine amidotransferase-like"/>
    <property type="match status" value="1"/>
</dbReference>
<gene>
    <name evidence="5" type="ORF">GTW58_12105</name>
</gene>
<sequence>MNDTLCKDHVMHHVVTIACPGTSLFDAGIPSRVFGAARTADDDPAYGVTIASATGTGRLLTKDGVSVDLPGVDQIDEADTVVVASSDALLDPVLRRDMASALAPLLLQGQAVRPGLRVAAVCSGAFLLGELGLLDHRTATTHWRLADQLAKLFPSIQLQTESLYIEDDGVLTSGGVAAGIDLCLHMIRQDCGVRIANDVARSCVVAPFREGGQAQYVQTPVPHSADPSMNDLVHWFLETLDQRHTLEDIAHRGHMSTRTFERRFRREHGTSPGQWLTAARIQRAKELLESTDLPVERIAELVGLGTASNLRTHFTRCVGRTPQAYRRSFTAGSNSINVSGQYI</sequence>
<dbReference type="Gene3D" id="1.10.10.60">
    <property type="entry name" value="Homeodomain-like"/>
    <property type="match status" value="2"/>
</dbReference>
<dbReference type="SMART" id="SM00342">
    <property type="entry name" value="HTH_ARAC"/>
    <property type="match status" value="1"/>
</dbReference>
<dbReference type="PANTHER" id="PTHR43130">
    <property type="entry name" value="ARAC-FAMILY TRANSCRIPTIONAL REGULATOR"/>
    <property type="match status" value="1"/>
</dbReference>
<protein>
    <submittedName>
        <fullName evidence="5">Helix-turn-helix domain-containing protein</fullName>
    </submittedName>
</protein>
<organism evidence="5 6">
    <name type="scientific">Kocuria subflava</name>
    <dbReference type="NCBI Taxonomy" id="1736139"/>
    <lineage>
        <taxon>Bacteria</taxon>
        <taxon>Bacillati</taxon>
        <taxon>Actinomycetota</taxon>
        <taxon>Actinomycetes</taxon>
        <taxon>Micrococcales</taxon>
        <taxon>Micrococcaceae</taxon>
        <taxon>Kocuria</taxon>
    </lineage>
</organism>
<dbReference type="Pfam" id="PF01965">
    <property type="entry name" value="DJ-1_PfpI"/>
    <property type="match status" value="1"/>
</dbReference>
<dbReference type="InterPro" id="IPR052158">
    <property type="entry name" value="INH-QAR"/>
</dbReference>
<keyword evidence="6" id="KW-1185">Reference proteome</keyword>
<dbReference type="Gene3D" id="3.40.50.880">
    <property type="match status" value="1"/>
</dbReference>
<keyword evidence="1" id="KW-0805">Transcription regulation</keyword>
<keyword evidence="3" id="KW-0804">Transcription</keyword>
<keyword evidence="2" id="KW-0238">DNA-binding</keyword>
<dbReference type="GO" id="GO:0003700">
    <property type="term" value="F:DNA-binding transcription factor activity"/>
    <property type="evidence" value="ECO:0007669"/>
    <property type="project" value="InterPro"/>
</dbReference>
<dbReference type="GO" id="GO:0043565">
    <property type="term" value="F:sequence-specific DNA binding"/>
    <property type="evidence" value="ECO:0007669"/>
    <property type="project" value="InterPro"/>
</dbReference>